<dbReference type="Proteomes" id="UP001500432">
    <property type="component" value="Unassembled WGS sequence"/>
</dbReference>
<evidence type="ECO:0000313" key="4">
    <source>
        <dbReference type="Proteomes" id="UP001500432"/>
    </source>
</evidence>
<organism evidence="3 4">
    <name type="scientific">Sinomonas flava</name>
    <dbReference type="NCBI Taxonomy" id="496857"/>
    <lineage>
        <taxon>Bacteria</taxon>
        <taxon>Bacillati</taxon>
        <taxon>Actinomycetota</taxon>
        <taxon>Actinomycetes</taxon>
        <taxon>Micrococcales</taxon>
        <taxon>Micrococcaceae</taxon>
        <taxon>Sinomonas</taxon>
    </lineage>
</organism>
<dbReference type="EMBL" id="BAAAQW010000012">
    <property type="protein sequence ID" value="GAA2202861.1"/>
    <property type="molecule type" value="Genomic_DNA"/>
</dbReference>
<dbReference type="PANTHER" id="PTHR46553">
    <property type="entry name" value="ADENINE NUCLEOTIDE ALPHA HYDROLASES-LIKE SUPERFAMILY PROTEIN"/>
    <property type="match status" value="1"/>
</dbReference>
<dbReference type="Gene3D" id="3.40.50.620">
    <property type="entry name" value="HUPs"/>
    <property type="match status" value="1"/>
</dbReference>
<dbReference type="InterPro" id="IPR006016">
    <property type="entry name" value="UspA"/>
</dbReference>
<comment type="similarity">
    <text evidence="1">Belongs to the universal stress protein A family.</text>
</comment>
<reference evidence="3 4" key="1">
    <citation type="journal article" date="2019" name="Int. J. Syst. Evol. Microbiol.">
        <title>The Global Catalogue of Microorganisms (GCM) 10K type strain sequencing project: providing services to taxonomists for standard genome sequencing and annotation.</title>
        <authorList>
            <consortium name="The Broad Institute Genomics Platform"/>
            <consortium name="The Broad Institute Genome Sequencing Center for Infectious Disease"/>
            <person name="Wu L."/>
            <person name="Ma J."/>
        </authorList>
    </citation>
    <scope>NUCLEOTIDE SEQUENCE [LARGE SCALE GENOMIC DNA]</scope>
    <source>
        <strain evidence="3 4">JCM 16034</strain>
    </source>
</reference>
<gene>
    <name evidence="3" type="ORF">GCM10009849_32960</name>
</gene>
<dbReference type="PRINTS" id="PR01438">
    <property type="entry name" value="UNVRSLSTRESS"/>
</dbReference>
<proteinExistence type="inferred from homology"/>
<dbReference type="InterPro" id="IPR014729">
    <property type="entry name" value="Rossmann-like_a/b/a_fold"/>
</dbReference>
<feature type="domain" description="UspA" evidence="2">
    <location>
        <begin position="14"/>
        <end position="150"/>
    </location>
</feature>
<name>A0ABN3C0V8_9MICC</name>
<comment type="caution">
    <text evidence="3">The sequence shown here is derived from an EMBL/GenBank/DDBJ whole genome shotgun (WGS) entry which is preliminary data.</text>
</comment>
<protein>
    <submittedName>
        <fullName evidence="3">Universal stress protein</fullName>
    </submittedName>
</protein>
<sequence length="164" mass="16739">MSETEQNVQMSGRRGIVVGVDGSPLSIEALRWAARMEPTVGGPITAVSVWHIPTSGAAFAGYPGIDWNPEQDAAGVLDAALGEAFGPTRPEGLIAKAIEGRPSQVLVEESEDAGMLVVGSRGLGGLMGTLLGSVSRACAEHAKCPVLVLHGEETAAPPSAGEQA</sequence>
<keyword evidence="4" id="KW-1185">Reference proteome</keyword>
<dbReference type="RefSeq" id="WP_344300891.1">
    <property type="nucleotide sequence ID" value="NZ_BAAAQW010000012.1"/>
</dbReference>
<dbReference type="PANTHER" id="PTHR46553:SF3">
    <property type="entry name" value="ADENINE NUCLEOTIDE ALPHA HYDROLASES-LIKE SUPERFAMILY PROTEIN"/>
    <property type="match status" value="1"/>
</dbReference>
<evidence type="ECO:0000256" key="1">
    <source>
        <dbReference type="ARBA" id="ARBA00008791"/>
    </source>
</evidence>
<dbReference type="InterPro" id="IPR006015">
    <property type="entry name" value="Universal_stress_UspA"/>
</dbReference>
<accession>A0ABN3C0V8</accession>
<dbReference type="SUPFAM" id="SSF52402">
    <property type="entry name" value="Adenine nucleotide alpha hydrolases-like"/>
    <property type="match status" value="1"/>
</dbReference>
<evidence type="ECO:0000313" key="3">
    <source>
        <dbReference type="EMBL" id="GAA2202861.1"/>
    </source>
</evidence>
<evidence type="ECO:0000259" key="2">
    <source>
        <dbReference type="Pfam" id="PF00582"/>
    </source>
</evidence>
<dbReference type="Pfam" id="PF00582">
    <property type="entry name" value="Usp"/>
    <property type="match status" value="1"/>
</dbReference>